<dbReference type="AlphaFoldDB" id="A0A9W7DCF2"/>
<dbReference type="OrthoDB" id="10551210at2759"/>
<sequence length="460" mass="54860">MCSSSSYSSVSASFQSQATLPVPFSSQLEDIDKAVISYKRQYARQLMNRNSSSSFRPQQQQSMKKYIQKEKKIYDQNLVIQKHLNAYLGIKDDEIVHFLDDFLDTLVYCLSIGAFRNFGFAKYCFDSFVFKDDEYNTFITASFLMNGEYEKELYLNERMLLDKLFLISDDNLIKLTKFNEIKNIVAYLCILKEKKHIFEMLDKPELTKYSKILIHEFRKPNYFEIEFEREIMGWSYKPIYTNHKKVYNQARIYENIFEQKLDKEELEIIYGLEVYGNTIKDYSRIENFDQYIFDNYELQQKYNDKSEIFTDIRCLKYAYVNNENMDLVASKLLNMNPNKYEDILEKHDPFIIHINSTYDIKIFTEIEAKYIWGMVYSNTLNRIKIDKDILIKFGYVEYSCFEAALFSGYATNEKRFEEAYNKTKKCIKILDVINKKYVEEEMSAPEKTNVKLVLPEFISF</sequence>
<comment type="caution">
    <text evidence="1">The sequence shown here is derived from an EMBL/GenBank/DDBJ whole genome shotgun (WGS) entry which is preliminary data.</text>
</comment>
<protein>
    <submittedName>
        <fullName evidence="1">Unnamed protein product</fullName>
    </submittedName>
</protein>
<dbReference type="Proteomes" id="UP001165063">
    <property type="component" value="Unassembled WGS sequence"/>
</dbReference>
<name>A0A9W7DCF2_AMBMO</name>
<evidence type="ECO:0000313" key="1">
    <source>
        <dbReference type="EMBL" id="GMG19603.1"/>
    </source>
</evidence>
<organism evidence="1 2">
    <name type="scientific">Ambrosiozyma monospora</name>
    <name type="common">Yeast</name>
    <name type="synonym">Endomycopsis monosporus</name>
    <dbReference type="NCBI Taxonomy" id="43982"/>
    <lineage>
        <taxon>Eukaryota</taxon>
        <taxon>Fungi</taxon>
        <taxon>Dikarya</taxon>
        <taxon>Ascomycota</taxon>
        <taxon>Saccharomycotina</taxon>
        <taxon>Pichiomycetes</taxon>
        <taxon>Pichiales</taxon>
        <taxon>Pichiaceae</taxon>
        <taxon>Ambrosiozyma</taxon>
    </lineage>
</organism>
<proteinExistence type="predicted"/>
<reference evidence="1" key="1">
    <citation type="submission" date="2023-04" db="EMBL/GenBank/DDBJ databases">
        <title>Ambrosiozyma monospora NBRC 1965.</title>
        <authorList>
            <person name="Ichikawa N."/>
            <person name="Sato H."/>
            <person name="Tonouchi N."/>
        </authorList>
    </citation>
    <scope>NUCLEOTIDE SEQUENCE</scope>
    <source>
        <strain evidence="1">NBRC 1965</strain>
    </source>
</reference>
<gene>
    <name evidence="1" type="ORF">Amon01_000059200</name>
</gene>
<accession>A0A9W7DCF2</accession>
<dbReference type="EMBL" id="BSXU01000163">
    <property type="protein sequence ID" value="GMG19603.1"/>
    <property type="molecule type" value="Genomic_DNA"/>
</dbReference>
<keyword evidence="2" id="KW-1185">Reference proteome</keyword>
<evidence type="ECO:0000313" key="2">
    <source>
        <dbReference type="Proteomes" id="UP001165063"/>
    </source>
</evidence>